<name>A0A067MXC0_BOTB1</name>
<dbReference type="Proteomes" id="UP000027195">
    <property type="component" value="Unassembled WGS sequence"/>
</dbReference>
<reference evidence="2" key="1">
    <citation type="journal article" date="2014" name="Proc. Natl. Acad. Sci. U.S.A.">
        <title>Extensive sampling of basidiomycete genomes demonstrates inadequacy of the white-rot/brown-rot paradigm for wood decay fungi.</title>
        <authorList>
            <person name="Riley R."/>
            <person name="Salamov A.A."/>
            <person name="Brown D.W."/>
            <person name="Nagy L.G."/>
            <person name="Floudas D."/>
            <person name="Held B.W."/>
            <person name="Levasseur A."/>
            <person name="Lombard V."/>
            <person name="Morin E."/>
            <person name="Otillar R."/>
            <person name="Lindquist E.A."/>
            <person name="Sun H."/>
            <person name="LaButti K.M."/>
            <person name="Schmutz J."/>
            <person name="Jabbour D."/>
            <person name="Luo H."/>
            <person name="Baker S.E."/>
            <person name="Pisabarro A.G."/>
            <person name="Walton J.D."/>
            <person name="Blanchette R.A."/>
            <person name="Henrissat B."/>
            <person name="Martin F."/>
            <person name="Cullen D."/>
            <person name="Hibbett D.S."/>
            <person name="Grigoriev I.V."/>
        </authorList>
    </citation>
    <scope>NUCLEOTIDE SEQUENCE [LARGE SCALE GENOMIC DNA]</scope>
    <source>
        <strain evidence="2">FD-172 SS1</strain>
    </source>
</reference>
<accession>A0A067MXC0</accession>
<dbReference type="InParanoid" id="A0A067MXC0"/>
<sequence>MNGERPKRGFFPVKTSFSALAFNVSSRGLRWPGMDGCHSIIYKKGGKGVLKRHQVKQVAKRVSKQYPGCTGSTAATEKTSDRSVEVALEVELRDSLELEVKPRGKREEEQGRRKLPKLGWGRRRRVEIVRACNGQAEVIGMRRGGTQSSNPYHIHTFWRFATQPSLALRSLLLARPLSGSQVASKQKRRGYHTTSHRGDTERLRSLKRQATPAGTQGISGRGCLGDDVAPRSILVLVDVCDLERDSAREKGGFDEVTIQVSIGGHERTDDHPHN</sequence>
<protein>
    <submittedName>
        <fullName evidence="1">Uncharacterized protein</fullName>
    </submittedName>
</protein>
<keyword evidence="2" id="KW-1185">Reference proteome</keyword>
<evidence type="ECO:0000313" key="1">
    <source>
        <dbReference type="EMBL" id="KDQ16547.1"/>
    </source>
</evidence>
<dbReference type="EMBL" id="KL198027">
    <property type="protein sequence ID" value="KDQ16547.1"/>
    <property type="molecule type" value="Genomic_DNA"/>
</dbReference>
<gene>
    <name evidence="1" type="ORF">BOTBODRAFT_622286</name>
</gene>
<proteinExistence type="predicted"/>
<organism evidence="1 2">
    <name type="scientific">Botryobasidium botryosum (strain FD-172 SS1)</name>
    <dbReference type="NCBI Taxonomy" id="930990"/>
    <lineage>
        <taxon>Eukaryota</taxon>
        <taxon>Fungi</taxon>
        <taxon>Dikarya</taxon>
        <taxon>Basidiomycota</taxon>
        <taxon>Agaricomycotina</taxon>
        <taxon>Agaricomycetes</taxon>
        <taxon>Cantharellales</taxon>
        <taxon>Botryobasidiaceae</taxon>
        <taxon>Botryobasidium</taxon>
    </lineage>
</organism>
<evidence type="ECO:0000313" key="2">
    <source>
        <dbReference type="Proteomes" id="UP000027195"/>
    </source>
</evidence>
<dbReference type="AlphaFoldDB" id="A0A067MXC0"/>
<dbReference type="HOGENOM" id="CLU_1015603_0_0_1"/>